<feature type="domain" description="VPS28 N-terminal" evidence="6">
    <location>
        <begin position="17"/>
        <end position="80"/>
    </location>
</feature>
<dbReference type="Gene3D" id="1.20.1440.200">
    <property type="match status" value="1"/>
</dbReference>
<evidence type="ECO:0000256" key="1">
    <source>
        <dbReference type="ARBA" id="ARBA00004177"/>
    </source>
</evidence>
<comment type="similarity">
    <text evidence="5">Belongs to the VPS28 family.</text>
</comment>
<comment type="subcellular location">
    <subcellularLocation>
        <location evidence="1">Endosome</location>
    </subcellularLocation>
</comment>
<dbReference type="GO" id="GO:0032509">
    <property type="term" value="P:endosome transport via multivesicular body sorting pathway"/>
    <property type="evidence" value="ECO:0007669"/>
    <property type="project" value="InterPro"/>
</dbReference>
<dbReference type="SUPFAM" id="SSF140111">
    <property type="entry name" value="Endosomal sorting complex assembly domain"/>
    <property type="match status" value="1"/>
</dbReference>
<dbReference type="EMBL" id="JABWAD010000060">
    <property type="protein sequence ID" value="KAF6063851.1"/>
    <property type="molecule type" value="Genomic_DNA"/>
</dbReference>
<accession>A0A8H6BUY0</accession>
<dbReference type="PROSITE" id="PS51313">
    <property type="entry name" value="VPS28_N"/>
    <property type="match status" value="1"/>
</dbReference>
<dbReference type="GO" id="GO:0006886">
    <property type="term" value="P:intracellular protein transport"/>
    <property type="evidence" value="ECO:0007669"/>
    <property type="project" value="UniProtKB-ARBA"/>
</dbReference>
<dbReference type="GO" id="GO:0072666">
    <property type="term" value="P:establishment of protein localization to vacuole"/>
    <property type="evidence" value="ECO:0007669"/>
    <property type="project" value="UniProtKB-ARBA"/>
</dbReference>
<keyword evidence="3" id="KW-0967">Endosome</keyword>
<evidence type="ECO:0000313" key="8">
    <source>
        <dbReference type="Proteomes" id="UP000536275"/>
    </source>
</evidence>
<proteinExistence type="inferred from homology"/>
<dbReference type="InterPro" id="IPR017898">
    <property type="entry name" value="VPS28_N"/>
</dbReference>
<evidence type="ECO:0000256" key="5">
    <source>
        <dbReference type="PROSITE-ProRule" id="PRU00645"/>
    </source>
</evidence>
<dbReference type="InterPro" id="IPR007143">
    <property type="entry name" value="Vps28"/>
</dbReference>
<dbReference type="InterPro" id="IPR037202">
    <property type="entry name" value="ESCRT_assembly_dom"/>
</dbReference>
<keyword evidence="2 5" id="KW-0813">Transport</keyword>
<sequence>MTSSPPEYAPTSTSSFTVSTSDVYNQEVTKSSLIKTPLHKSVYDSLAEIYSILPTLEMVENSYLKDYITDKRDIPLPLID</sequence>
<dbReference type="Pfam" id="PF03997">
    <property type="entry name" value="VPS28"/>
    <property type="match status" value="1"/>
</dbReference>
<dbReference type="InterPro" id="IPR038358">
    <property type="entry name" value="VPS28_N_sf"/>
</dbReference>
<evidence type="ECO:0000256" key="3">
    <source>
        <dbReference type="ARBA" id="ARBA00022753"/>
    </source>
</evidence>
<evidence type="ECO:0000313" key="7">
    <source>
        <dbReference type="EMBL" id="KAF6063851.1"/>
    </source>
</evidence>
<reference evidence="7 8" key="1">
    <citation type="submission" date="2020-03" db="EMBL/GenBank/DDBJ databases">
        <title>FDA dAtabase for Regulatory Grade micrObial Sequences (FDA-ARGOS): Supporting development and validation of Infectious Disease Dx tests.</title>
        <authorList>
            <person name="Campos J."/>
            <person name="Goldberg B."/>
            <person name="Tallon L."/>
            <person name="Sadzewicz L."/>
            <person name="Vavikolanu K."/>
            <person name="Mehta A."/>
            <person name="Aluvathingal J."/>
            <person name="Nadendla S."/>
            <person name="Nandy P."/>
            <person name="Geyer C."/>
            <person name="Yan Y."/>
            <person name="Sichtig H."/>
        </authorList>
    </citation>
    <scope>NUCLEOTIDE SEQUENCE [LARGE SCALE GENOMIC DNA]</scope>
    <source>
        <strain evidence="7 8">FDAARGOS_656</strain>
    </source>
</reference>
<protein>
    <recommendedName>
        <fullName evidence="6">VPS28 N-terminal domain-containing protein</fullName>
    </recommendedName>
</protein>
<name>A0A8H6BUY0_CANAX</name>
<keyword evidence="4 5" id="KW-0653">Protein transport</keyword>
<dbReference type="Proteomes" id="UP000536275">
    <property type="component" value="Unassembled WGS sequence"/>
</dbReference>
<evidence type="ECO:0000256" key="4">
    <source>
        <dbReference type="ARBA" id="ARBA00022927"/>
    </source>
</evidence>
<evidence type="ECO:0000256" key="2">
    <source>
        <dbReference type="ARBA" id="ARBA00022448"/>
    </source>
</evidence>
<evidence type="ECO:0000259" key="6">
    <source>
        <dbReference type="PROSITE" id="PS51313"/>
    </source>
</evidence>
<dbReference type="GO" id="GO:0000813">
    <property type="term" value="C:ESCRT I complex"/>
    <property type="evidence" value="ECO:0007669"/>
    <property type="project" value="InterPro"/>
</dbReference>
<comment type="caution">
    <text evidence="7">The sequence shown here is derived from an EMBL/GenBank/DDBJ whole genome shotgun (WGS) entry which is preliminary data.</text>
</comment>
<organism evidence="7 8">
    <name type="scientific">Candida albicans</name>
    <name type="common">Yeast</name>
    <dbReference type="NCBI Taxonomy" id="5476"/>
    <lineage>
        <taxon>Eukaryota</taxon>
        <taxon>Fungi</taxon>
        <taxon>Dikarya</taxon>
        <taxon>Ascomycota</taxon>
        <taxon>Saccharomycotina</taxon>
        <taxon>Pichiomycetes</taxon>
        <taxon>Debaryomycetaceae</taxon>
        <taxon>Candida/Lodderomyces clade</taxon>
        <taxon>Candida</taxon>
    </lineage>
</organism>
<gene>
    <name evidence="7" type="ORF">FOB64_005453</name>
</gene>
<dbReference type="GO" id="GO:0043162">
    <property type="term" value="P:ubiquitin-dependent protein catabolic process via the multivesicular body sorting pathway"/>
    <property type="evidence" value="ECO:0007669"/>
    <property type="project" value="UniProtKB-ARBA"/>
</dbReference>
<dbReference type="AlphaFoldDB" id="A0A8H6BUY0"/>